<dbReference type="EMBL" id="CAKMMW010000023">
    <property type="protein sequence ID" value="CAH1223966.1"/>
    <property type="molecule type" value="Genomic_DNA"/>
</dbReference>
<evidence type="ECO:0000313" key="5">
    <source>
        <dbReference type="Proteomes" id="UP000838821"/>
    </source>
</evidence>
<reference evidence="4" key="1">
    <citation type="submission" date="2022-01" db="EMBL/GenBank/DDBJ databases">
        <authorList>
            <person name="Criscuolo A."/>
        </authorList>
    </citation>
    <scope>NUCLEOTIDE SEQUENCE</scope>
    <source>
        <strain evidence="4">CIP111891</strain>
    </source>
</reference>
<dbReference type="Pfam" id="PF04471">
    <property type="entry name" value="Mrr_cat"/>
    <property type="match status" value="1"/>
</dbReference>
<dbReference type="Pfam" id="PF01396">
    <property type="entry name" value="Zn_ribbon_Top1"/>
    <property type="match status" value="1"/>
</dbReference>
<dbReference type="InterPro" id="IPR011856">
    <property type="entry name" value="tRNA_endonuc-like_dom_sf"/>
</dbReference>
<evidence type="ECO:0000313" key="4">
    <source>
        <dbReference type="EMBL" id="CAH1223966.1"/>
    </source>
</evidence>
<gene>
    <name evidence="4" type="ORF">PAECIP111891_05592</name>
</gene>
<dbReference type="InterPro" id="IPR013498">
    <property type="entry name" value="Topo_IA_Znf"/>
</dbReference>
<dbReference type="InterPro" id="IPR011335">
    <property type="entry name" value="Restrct_endonuc-II-like"/>
</dbReference>
<feature type="transmembrane region" description="Helical" evidence="1">
    <location>
        <begin position="47"/>
        <end position="65"/>
    </location>
</feature>
<evidence type="ECO:0008006" key="6">
    <source>
        <dbReference type="Google" id="ProtNLM"/>
    </source>
</evidence>
<name>A0ABM9CVZ6_9BACL</name>
<feature type="transmembrane region" description="Helical" evidence="1">
    <location>
        <begin position="15"/>
        <end position="35"/>
    </location>
</feature>
<keyword evidence="1" id="KW-0472">Membrane</keyword>
<dbReference type="Proteomes" id="UP000838821">
    <property type="component" value="Unassembled WGS sequence"/>
</dbReference>
<dbReference type="Gene3D" id="3.30.65.10">
    <property type="entry name" value="Bacterial Topoisomerase I, domain 1"/>
    <property type="match status" value="1"/>
</dbReference>
<organism evidence="4 5">
    <name type="scientific">Paenibacillus allorhizoplanae</name>
    <dbReference type="NCBI Taxonomy" id="2905648"/>
    <lineage>
        <taxon>Bacteria</taxon>
        <taxon>Bacillati</taxon>
        <taxon>Bacillota</taxon>
        <taxon>Bacilli</taxon>
        <taxon>Bacillales</taxon>
        <taxon>Paenibacillaceae</taxon>
        <taxon>Paenibacillus</taxon>
    </lineage>
</organism>
<dbReference type="InterPro" id="IPR052906">
    <property type="entry name" value="Type_IV_Methyl-Rstrct_Enzyme"/>
</dbReference>
<protein>
    <recommendedName>
        <fullName evidence="6">Restriction endonuclease</fullName>
    </recommendedName>
</protein>
<keyword evidence="1" id="KW-1133">Transmembrane helix</keyword>
<dbReference type="SUPFAM" id="SSF57783">
    <property type="entry name" value="Zinc beta-ribbon"/>
    <property type="match status" value="1"/>
</dbReference>
<dbReference type="Gene3D" id="3.40.1350.10">
    <property type="match status" value="1"/>
</dbReference>
<sequence length="325" mass="36412">MNSDLSQLAIQSFVAPFYFIAMCIALFTFIGALLYYRFLSNWLHEKLATLVWFIGAVFILFTSSERSDEIKDFVKDWTVTGMIIGMLISAVALGVVFGLLSRKKRGRAKKTKIKSSSVKVQRPRMVQNRSDDEILSSSLDRLSGAEFERLLALYFRDKGYEVKEVGIGGKDGGVDLVIIDQRGEKTAVQAKCYANHNTVGVQIVRELVGAKRNHDCILSLLITTSDLTEPAKKEAEQFKVDYWHGAVVEQKLKSWGKWQPTNKKIKVQPVKDTVQKVVQRSQAQVAVTNETICTCGAPMVTRKGREGKAFLGCSTFPKCRQTRSV</sequence>
<feature type="transmembrane region" description="Helical" evidence="1">
    <location>
        <begin position="77"/>
        <end position="100"/>
    </location>
</feature>
<evidence type="ECO:0000259" key="2">
    <source>
        <dbReference type="Pfam" id="PF01396"/>
    </source>
</evidence>
<keyword evidence="1" id="KW-0812">Transmembrane</keyword>
<dbReference type="PANTHER" id="PTHR30015">
    <property type="entry name" value="MRR RESTRICTION SYSTEM PROTEIN"/>
    <property type="match status" value="1"/>
</dbReference>
<dbReference type="PANTHER" id="PTHR30015:SF7">
    <property type="entry name" value="TYPE IV METHYL-DIRECTED RESTRICTION ENZYME ECOKMRR"/>
    <property type="match status" value="1"/>
</dbReference>
<accession>A0ABM9CVZ6</accession>
<feature type="domain" description="DNA topoisomerase type IA zn finger" evidence="2">
    <location>
        <begin position="295"/>
        <end position="324"/>
    </location>
</feature>
<proteinExistence type="predicted"/>
<dbReference type="SUPFAM" id="SSF52980">
    <property type="entry name" value="Restriction endonuclease-like"/>
    <property type="match status" value="1"/>
</dbReference>
<keyword evidence="5" id="KW-1185">Reference proteome</keyword>
<comment type="caution">
    <text evidence="4">The sequence shown here is derived from an EMBL/GenBank/DDBJ whole genome shotgun (WGS) entry which is preliminary data.</text>
</comment>
<dbReference type="InterPro" id="IPR007560">
    <property type="entry name" value="Restrct_endonuc_IV_Mrr"/>
</dbReference>
<evidence type="ECO:0000259" key="3">
    <source>
        <dbReference type="Pfam" id="PF04471"/>
    </source>
</evidence>
<feature type="domain" description="Restriction endonuclease type IV Mrr" evidence="3">
    <location>
        <begin position="139"/>
        <end position="245"/>
    </location>
</feature>
<evidence type="ECO:0000256" key="1">
    <source>
        <dbReference type="SAM" id="Phobius"/>
    </source>
</evidence>
<dbReference type="RefSeq" id="WP_236291741.1">
    <property type="nucleotide sequence ID" value="NZ_CAKMMW010000023.1"/>
</dbReference>